<dbReference type="OrthoDB" id="9801806at2"/>
<dbReference type="InterPro" id="IPR041682">
    <property type="entry name" value="AAA_14"/>
</dbReference>
<accession>A0A1M6KAL6</accession>
<protein>
    <recommendedName>
        <fullName evidence="5">AAA+ ATPase domain-containing protein</fullName>
    </recommendedName>
</protein>
<name>A0A1M6KAL6_9CLOT</name>
<evidence type="ECO:0000259" key="1">
    <source>
        <dbReference type="Pfam" id="PF13173"/>
    </source>
</evidence>
<dbReference type="InterPro" id="IPR027417">
    <property type="entry name" value="P-loop_NTPase"/>
</dbReference>
<gene>
    <name evidence="3" type="ORF">SAMN02745248_00399</name>
</gene>
<dbReference type="InterPro" id="IPR025420">
    <property type="entry name" value="DUF4143"/>
</dbReference>
<dbReference type="Pfam" id="PF13635">
    <property type="entry name" value="DUF4143"/>
    <property type="match status" value="1"/>
</dbReference>
<evidence type="ECO:0000313" key="3">
    <source>
        <dbReference type="EMBL" id="SHJ55982.1"/>
    </source>
</evidence>
<dbReference type="AlphaFoldDB" id="A0A1M6KAL6"/>
<evidence type="ECO:0000259" key="2">
    <source>
        <dbReference type="Pfam" id="PF13635"/>
    </source>
</evidence>
<evidence type="ECO:0000313" key="4">
    <source>
        <dbReference type="Proteomes" id="UP000183952"/>
    </source>
</evidence>
<reference evidence="3 4" key="1">
    <citation type="submission" date="2016-11" db="EMBL/GenBank/DDBJ databases">
        <authorList>
            <person name="Jaros S."/>
            <person name="Januszkiewicz K."/>
            <person name="Wedrychowicz H."/>
        </authorList>
    </citation>
    <scope>NUCLEOTIDE SEQUENCE [LARGE SCALE GENOMIC DNA]</scope>
    <source>
        <strain evidence="3 4">DSM 3090</strain>
    </source>
</reference>
<proteinExistence type="predicted"/>
<organism evidence="3 4">
    <name type="scientific">Hathewaya proteolytica DSM 3090</name>
    <dbReference type="NCBI Taxonomy" id="1121331"/>
    <lineage>
        <taxon>Bacteria</taxon>
        <taxon>Bacillati</taxon>
        <taxon>Bacillota</taxon>
        <taxon>Clostridia</taxon>
        <taxon>Eubacteriales</taxon>
        <taxon>Clostridiaceae</taxon>
        <taxon>Hathewaya</taxon>
    </lineage>
</organism>
<dbReference type="EMBL" id="FRAD01000004">
    <property type="protein sequence ID" value="SHJ55982.1"/>
    <property type="molecule type" value="Genomic_DNA"/>
</dbReference>
<evidence type="ECO:0008006" key="5">
    <source>
        <dbReference type="Google" id="ProtNLM"/>
    </source>
</evidence>
<dbReference type="Proteomes" id="UP000183952">
    <property type="component" value="Unassembled WGS sequence"/>
</dbReference>
<dbReference type="PANTHER" id="PTHR33295">
    <property type="entry name" value="ATPASE"/>
    <property type="match status" value="1"/>
</dbReference>
<feature type="domain" description="AAA" evidence="1">
    <location>
        <begin position="18"/>
        <end position="152"/>
    </location>
</feature>
<sequence>MKRLILNELLKWKNSKHRKPLILKGVRQVGKTWILKELGRIYYDNVAYFNFDENEEYKEFFETTKDVQRLLQNLVMASGQKIVPEKTLIIFDEVQDCPKVINSMKYFCENAPQYHIACAGSLLGIALAKPSSFPVGKVDFMQINPMTFTEFLMANGDENLVTYMESIDSFESIPHAFFNPLSEKLKMYYITGGMPESVLMWTEDRDVEAMQKALSNIIESYERDFAKHPDVKEFPKISMIWRSTPSQLARENKKFIYKVVKDGARAREYEDALQWLVDANLVSKIYRNTSPGLPMAAYDDLSAFKIYLVDVGVLRRLSLLSPEAFREGNRMFTEFKGALSENYVLQSLINQYEAIPRYWSESNPPYEVDFIIQHENDIIPVEVKAETNIEAKSLKKYKEKFGQKIKLRVRFSLNNLRLDDDLLNIPLFMADYTYKLISIALERLNK</sequence>
<dbReference type="Pfam" id="PF13173">
    <property type="entry name" value="AAA_14"/>
    <property type="match status" value="1"/>
</dbReference>
<keyword evidence="4" id="KW-1185">Reference proteome</keyword>
<dbReference type="SUPFAM" id="SSF52540">
    <property type="entry name" value="P-loop containing nucleoside triphosphate hydrolases"/>
    <property type="match status" value="1"/>
</dbReference>
<dbReference type="STRING" id="1121331.SAMN02745248_00399"/>
<dbReference type="PANTHER" id="PTHR33295:SF7">
    <property type="entry name" value="ATPASE"/>
    <property type="match status" value="1"/>
</dbReference>
<dbReference type="RefSeq" id="WP_072901743.1">
    <property type="nucleotide sequence ID" value="NZ_FRAD01000004.1"/>
</dbReference>
<feature type="domain" description="DUF4143" evidence="2">
    <location>
        <begin position="222"/>
        <end position="385"/>
    </location>
</feature>